<evidence type="ECO:0000256" key="1">
    <source>
        <dbReference type="SAM" id="MobiDB-lite"/>
    </source>
</evidence>
<sequence length="129" mass="13060">MSSARPISNKRSIQASGVVSEGALTSGSRPRQSATTSTARQAGSSLASASSGAPLRAAAKKVGGRRQRLARPPAARHGPTLQPRNLVESRDSPAALQTYKAEVAEFEAWAAGGGRGLHAPGAADSATSD</sequence>
<gene>
    <name evidence="2" type="ORF">PCOR1329_LOCUS33822</name>
</gene>
<dbReference type="EMBL" id="CAUYUJ010014171">
    <property type="protein sequence ID" value="CAK0837701.1"/>
    <property type="molecule type" value="Genomic_DNA"/>
</dbReference>
<proteinExistence type="predicted"/>
<accession>A0ABN9SYK4</accession>
<keyword evidence="3" id="KW-1185">Reference proteome</keyword>
<name>A0ABN9SYK4_9DINO</name>
<feature type="compositionally biased region" description="Low complexity" evidence="1">
    <location>
        <begin position="39"/>
        <end position="57"/>
    </location>
</feature>
<evidence type="ECO:0000313" key="3">
    <source>
        <dbReference type="Proteomes" id="UP001189429"/>
    </source>
</evidence>
<organism evidence="2 3">
    <name type="scientific">Prorocentrum cordatum</name>
    <dbReference type="NCBI Taxonomy" id="2364126"/>
    <lineage>
        <taxon>Eukaryota</taxon>
        <taxon>Sar</taxon>
        <taxon>Alveolata</taxon>
        <taxon>Dinophyceae</taxon>
        <taxon>Prorocentrales</taxon>
        <taxon>Prorocentraceae</taxon>
        <taxon>Prorocentrum</taxon>
    </lineage>
</organism>
<reference evidence="2" key="1">
    <citation type="submission" date="2023-10" db="EMBL/GenBank/DDBJ databases">
        <authorList>
            <person name="Chen Y."/>
            <person name="Shah S."/>
            <person name="Dougan E. K."/>
            <person name="Thang M."/>
            <person name="Chan C."/>
        </authorList>
    </citation>
    <scope>NUCLEOTIDE SEQUENCE [LARGE SCALE GENOMIC DNA]</scope>
</reference>
<feature type="region of interest" description="Disordered" evidence="1">
    <location>
        <begin position="1"/>
        <end position="93"/>
    </location>
</feature>
<feature type="compositionally biased region" description="Basic residues" evidence="1">
    <location>
        <begin position="58"/>
        <end position="69"/>
    </location>
</feature>
<protein>
    <submittedName>
        <fullName evidence="2">Uncharacterized protein</fullName>
    </submittedName>
</protein>
<feature type="compositionally biased region" description="Polar residues" evidence="1">
    <location>
        <begin position="1"/>
        <end position="38"/>
    </location>
</feature>
<evidence type="ECO:0000313" key="2">
    <source>
        <dbReference type="EMBL" id="CAK0837701.1"/>
    </source>
</evidence>
<comment type="caution">
    <text evidence="2">The sequence shown here is derived from an EMBL/GenBank/DDBJ whole genome shotgun (WGS) entry which is preliminary data.</text>
</comment>
<dbReference type="Proteomes" id="UP001189429">
    <property type="component" value="Unassembled WGS sequence"/>
</dbReference>